<keyword evidence="2" id="KW-1185">Reference proteome</keyword>
<dbReference type="EMBL" id="FNRL01000004">
    <property type="protein sequence ID" value="SEA24151.1"/>
    <property type="molecule type" value="Genomic_DNA"/>
</dbReference>
<protein>
    <submittedName>
        <fullName evidence="1">Uncharacterized protein</fullName>
    </submittedName>
</protein>
<proteinExistence type="predicted"/>
<accession>A0A1H3ZL68</accession>
<reference evidence="2" key="1">
    <citation type="submission" date="2016-10" db="EMBL/GenBank/DDBJ databases">
        <authorList>
            <person name="Varghese N."/>
            <person name="Submissions S."/>
        </authorList>
    </citation>
    <scope>NUCLEOTIDE SEQUENCE [LARGE SCALE GENOMIC DNA]</scope>
    <source>
        <strain evidence="2">DSM 23920</strain>
    </source>
</reference>
<organism evidence="1 2">
    <name type="scientific">Chitinophaga terrae</name>
    <name type="common">ex Kim and Jung 2007</name>
    <dbReference type="NCBI Taxonomy" id="408074"/>
    <lineage>
        <taxon>Bacteria</taxon>
        <taxon>Pseudomonadati</taxon>
        <taxon>Bacteroidota</taxon>
        <taxon>Chitinophagia</taxon>
        <taxon>Chitinophagales</taxon>
        <taxon>Chitinophagaceae</taxon>
        <taxon>Chitinophaga</taxon>
    </lineage>
</organism>
<gene>
    <name evidence="1" type="ORF">SAMN05660909_01269</name>
</gene>
<name>A0A1H3ZL68_9BACT</name>
<sequence length="89" mass="10239">MTIPMDKINPNLGTYHNFFSQKPVQHKKSIPFKGCFHITVAGIPLSFPESLGLYLGTVNTRFPEKVPQIRHHADVSYQVKHLLLRKREV</sequence>
<dbReference type="AlphaFoldDB" id="A0A1H3ZL68"/>
<evidence type="ECO:0000313" key="2">
    <source>
        <dbReference type="Proteomes" id="UP000199656"/>
    </source>
</evidence>
<dbReference type="Proteomes" id="UP000199656">
    <property type="component" value="Unassembled WGS sequence"/>
</dbReference>
<evidence type="ECO:0000313" key="1">
    <source>
        <dbReference type="EMBL" id="SEA24151.1"/>
    </source>
</evidence>